<dbReference type="EMBL" id="LKAM01000006">
    <property type="protein sequence ID" value="KUM47997.1"/>
    <property type="molecule type" value="Genomic_DNA"/>
</dbReference>
<keyword evidence="1" id="KW-0496">Mitochondrion</keyword>
<organism evidence="1">
    <name type="scientific">Picea glauca</name>
    <name type="common">White spruce</name>
    <name type="synonym">Pinus glauca</name>
    <dbReference type="NCBI Taxonomy" id="3330"/>
    <lineage>
        <taxon>Eukaryota</taxon>
        <taxon>Viridiplantae</taxon>
        <taxon>Streptophyta</taxon>
        <taxon>Embryophyta</taxon>
        <taxon>Tracheophyta</taxon>
        <taxon>Spermatophyta</taxon>
        <taxon>Pinopsida</taxon>
        <taxon>Pinidae</taxon>
        <taxon>Conifers I</taxon>
        <taxon>Pinales</taxon>
        <taxon>Pinaceae</taxon>
        <taxon>Picea</taxon>
    </lineage>
</organism>
<sequence>MPILPLFRVGGGQAARYKAEAYRNSLTGRHAFRHYCHAYPLATTSRHAYPLAHYKQTCLPGIPGANYLAGMVGGQARHTHHLLSKSSPFTHLPGYVGIWGGTTIRNGCWGFLYHTTTFLNKGAVPLSYLR</sequence>
<name>A0A101LZ37_PICGL</name>
<reference evidence="1" key="1">
    <citation type="journal article" date="2015" name="Genome Biol. Evol.">
        <title>Organellar Genomes of White Spruce (Picea glauca): Assembly and Annotation.</title>
        <authorList>
            <person name="Jackman S.D."/>
            <person name="Warren R.L."/>
            <person name="Gibb E.A."/>
            <person name="Vandervalk B.P."/>
            <person name="Mohamadi H."/>
            <person name="Chu J."/>
            <person name="Raymond A."/>
            <person name="Pleasance S."/>
            <person name="Coope R."/>
            <person name="Wildung M.R."/>
            <person name="Ritland C.E."/>
            <person name="Bousquet J."/>
            <person name="Jones S.J."/>
            <person name="Bohlmann J."/>
            <person name="Birol I."/>
        </authorList>
    </citation>
    <scope>NUCLEOTIDE SEQUENCE [LARGE SCALE GENOMIC DNA]</scope>
    <source>
        <tissue evidence="1">Flushing bud</tissue>
    </source>
</reference>
<gene>
    <name evidence="1" type="ORF">ABT39_MTgene4992</name>
</gene>
<comment type="caution">
    <text evidence="1">The sequence shown here is derived from an EMBL/GenBank/DDBJ whole genome shotgun (WGS) entry which is preliminary data.</text>
</comment>
<proteinExistence type="predicted"/>
<evidence type="ECO:0000313" key="1">
    <source>
        <dbReference type="EMBL" id="KUM47997.1"/>
    </source>
</evidence>
<protein>
    <submittedName>
        <fullName evidence="1">Uncharacterized protein</fullName>
    </submittedName>
</protein>
<geneLocation type="mitochondrion" evidence="1"/>
<dbReference type="AlphaFoldDB" id="A0A101LZ37"/>
<accession>A0A101LZ37</accession>